<dbReference type="PANTHER" id="PTHR28008">
    <property type="entry name" value="DOMAIN PROTEIN, PUTATIVE (AFU_ORTHOLOGUE AFUA_3G10980)-RELATED"/>
    <property type="match status" value="1"/>
</dbReference>
<comment type="caution">
    <text evidence="3">The sequence shown here is derived from an EMBL/GenBank/DDBJ whole genome shotgun (WGS) entry which is preliminary data.</text>
</comment>
<reference evidence="3 4" key="1">
    <citation type="submission" date="2013-04" db="EMBL/GenBank/DDBJ databases">
        <title>Oceanococcus atlanticus 22II-S10r2 Genome Sequencing.</title>
        <authorList>
            <person name="Lai Q."/>
            <person name="Li G."/>
            <person name="Shao Z."/>
        </authorList>
    </citation>
    <scope>NUCLEOTIDE SEQUENCE [LARGE SCALE GENOMIC DNA]</scope>
    <source>
        <strain evidence="3 4">22II-S10r2</strain>
    </source>
</reference>
<evidence type="ECO:0000256" key="1">
    <source>
        <dbReference type="SAM" id="Phobius"/>
    </source>
</evidence>
<feature type="transmembrane region" description="Helical" evidence="1">
    <location>
        <begin position="66"/>
        <end position="85"/>
    </location>
</feature>
<accession>A0A1Y1SFI1</accession>
<protein>
    <recommendedName>
        <fullName evidence="2">VanZ-like domain-containing protein</fullName>
    </recommendedName>
</protein>
<gene>
    <name evidence="3" type="ORF">ATO7_01075</name>
</gene>
<keyword evidence="1" id="KW-0472">Membrane</keyword>
<dbReference type="Pfam" id="PF04892">
    <property type="entry name" value="VanZ"/>
    <property type="match status" value="1"/>
</dbReference>
<feature type="transmembrane region" description="Helical" evidence="1">
    <location>
        <begin position="97"/>
        <end position="115"/>
    </location>
</feature>
<feature type="domain" description="VanZ-like" evidence="2">
    <location>
        <begin position="42"/>
        <end position="112"/>
    </location>
</feature>
<dbReference type="EMBL" id="AQQV01000001">
    <property type="protein sequence ID" value="ORE88424.1"/>
    <property type="molecule type" value="Genomic_DNA"/>
</dbReference>
<feature type="transmembrane region" description="Helical" evidence="1">
    <location>
        <begin position="12"/>
        <end position="31"/>
    </location>
</feature>
<evidence type="ECO:0000259" key="2">
    <source>
        <dbReference type="Pfam" id="PF04892"/>
    </source>
</evidence>
<sequence length="122" mass="13425">MNVPAPDPRLWLGGLLLWICGAAWLLFTPAPELSTSSAYNDKLGHLALFALAGGWIAWRQPRWHSAWPWLLALLGFALISELVQLQLPTRSAEWADGIADGLGLVLGFTLVRPLFRSAEHVT</sequence>
<dbReference type="InterPro" id="IPR006976">
    <property type="entry name" value="VanZ-like"/>
</dbReference>
<evidence type="ECO:0000313" key="3">
    <source>
        <dbReference type="EMBL" id="ORE88424.1"/>
    </source>
</evidence>
<dbReference type="Proteomes" id="UP000192342">
    <property type="component" value="Unassembled WGS sequence"/>
</dbReference>
<keyword evidence="1" id="KW-0812">Transmembrane</keyword>
<dbReference type="AlphaFoldDB" id="A0A1Y1SFI1"/>
<feature type="transmembrane region" description="Helical" evidence="1">
    <location>
        <begin position="43"/>
        <end position="60"/>
    </location>
</feature>
<keyword evidence="4" id="KW-1185">Reference proteome</keyword>
<organism evidence="3 4">
    <name type="scientific">Oceanococcus atlanticus</name>
    <dbReference type="NCBI Taxonomy" id="1317117"/>
    <lineage>
        <taxon>Bacteria</taxon>
        <taxon>Pseudomonadati</taxon>
        <taxon>Pseudomonadota</taxon>
        <taxon>Gammaproteobacteria</taxon>
        <taxon>Chromatiales</taxon>
        <taxon>Oceanococcaceae</taxon>
        <taxon>Oceanococcus</taxon>
    </lineage>
</organism>
<proteinExistence type="predicted"/>
<keyword evidence="1" id="KW-1133">Transmembrane helix</keyword>
<dbReference type="STRING" id="1317117.ATO7_01075"/>
<evidence type="ECO:0000313" key="4">
    <source>
        <dbReference type="Proteomes" id="UP000192342"/>
    </source>
</evidence>
<dbReference type="PANTHER" id="PTHR28008:SF1">
    <property type="entry name" value="DOMAIN PROTEIN, PUTATIVE (AFU_ORTHOLOGUE AFUA_3G10980)-RELATED"/>
    <property type="match status" value="1"/>
</dbReference>
<dbReference type="OrthoDB" id="8564037at2"/>
<dbReference type="RefSeq" id="WP_083559068.1">
    <property type="nucleotide sequence ID" value="NZ_AQQV01000001.1"/>
</dbReference>
<name>A0A1Y1SFI1_9GAMM</name>